<evidence type="ECO:0000313" key="2">
    <source>
        <dbReference type="Proteomes" id="UP000265703"/>
    </source>
</evidence>
<protein>
    <submittedName>
        <fullName evidence="1">Uncharacterized protein</fullName>
    </submittedName>
</protein>
<accession>A0A397S4B2</accession>
<name>A0A397S4B2_9GLOM</name>
<sequence>MELLSHEILNLLLQSDELEFRDLACGQNPTIQQDINKWNKNELTVMEKKI</sequence>
<proteinExistence type="predicted"/>
<dbReference type="EMBL" id="QKYT01001240">
    <property type="protein sequence ID" value="RIA79559.1"/>
    <property type="molecule type" value="Genomic_DNA"/>
</dbReference>
<keyword evidence="2" id="KW-1185">Reference proteome</keyword>
<comment type="caution">
    <text evidence="1">The sequence shown here is derived from an EMBL/GenBank/DDBJ whole genome shotgun (WGS) entry which is preliminary data.</text>
</comment>
<organism evidence="1 2">
    <name type="scientific">Glomus cerebriforme</name>
    <dbReference type="NCBI Taxonomy" id="658196"/>
    <lineage>
        <taxon>Eukaryota</taxon>
        <taxon>Fungi</taxon>
        <taxon>Fungi incertae sedis</taxon>
        <taxon>Mucoromycota</taxon>
        <taxon>Glomeromycotina</taxon>
        <taxon>Glomeromycetes</taxon>
        <taxon>Glomerales</taxon>
        <taxon>Glomeraceae</taxon>
        <taxon>Glomus</taxon>
    </lineage>
</organism>
<dbReference type="Proteomes" id="UP000265703">
    <property type="component" value="Unassembled WGS sequence"/>
</dbReference>
<reference evidence="1 2" key="1">
    <citation type="submission" date="2018-06" db="EMBL/GenBank/DDBJ databases">
        <title>Comparative genomics reveals the genomic features of Rhizophagus irregularis, R. cerebriforme, R. diaphanum and Gigaspora rosea, and their symbiotic lifestyle signature.</title>
        <authorList>
            <person name="Morin E."/>
            <person name="San Clemente H."/>
            <person name="Chen E.C.H."/>
            <person name="De La Providencia I."/>
            <person name="Hainaut M."/>
            <person name="Kuo A."/>
            <person name="Kohler A."/>
            <person name="Murat C."/>
            <person name="Tang N."/>
            <person name="Roy S."/>
            <person name="Loubradou J."/>
            <person name="Henrissat B."/>
            <person name="Grigoriev I.V."/>
            <person name="Corradi N."/>
            <person name="Roux C."/>
            <person name="Martin F.M."/>
        </authorList>
    </citation>
    <scope>NUCLEOTIDE SEQUENCE [LARGE SCALE GENOMIC DNA]</scope>
    <source>
        <strain evidence="1 2">DAOM 227022</strain>
    </source>
</reference>
<evidence type="ECO:0000313" key="1">
    <source>
        <dbReference type="EMBL" id="RIA79559.1"/>
    </source>
</evidence>
<gene>
    <name evidence="1" type="ORF">C1645_840410</name>
</gene>
<dbReference type="AlphaFoldDB" id="A0A397S4B2"/>